<dbReference type="SUPFAM" id="SSF81886">
    <property type="entry name" value="Helical scaffold and wing domains of SecA"/>
    <property type="match status" value="1"/>
</dbReference>
<feature type="domain" description="Helicase ATP-binding" evidence="18">
    <location>
        <begin position="101"/>
        <end position="259"/>
    </location>
</feature>
<dbReference type="PROSITE" id="PS01312">
    <property type="entry name" value="SECA"/>
    <property type="match status" value="1"/>
</dbReference>
<dbReference type="NCBIfam" id="NF009538">
    <property type="entry name" value="PRK12904.1"/>
    <property type="match status" value="1"/>
</dbReference>
<keyword evidence="11 15" id="KW-0653">Protein transport</keyword>
<comment type="catalytic activity">
    <reaction evidence="15">
        <text>ATP + H2O + cellular proteinSide 1 = ADP + phosphate + cellular proteinSide 2.</text>
        <dbReference type="EC" id="7.4.2.8"/>
    </reaction>
</comment>
<dbReference type="InterPro" id="IPR011116">
    <property type="entry name" value="SecA_Wing/Scaffold"/>
</dbReference>
<dbReference type="NCBIfam" id="TIGR00963">
    <property type="entry name" value="secA"/>
    <property type="match status" value="1"/>
</dbReference>
<dbReference type="FunFam" id="3.90.1440.10:FF:000002">
    <property type="entry name" value="Protein translocase subunit SecA"/>
    <property type="match status" value="1"/>
</dbReference>
<keyword evidence="4 15" id="KW-0813">Transport</keyword>
<dbReference type="GO" id="GO:0006605">
    <property type="term" value="P:protein targeting"/>
    <property type="evidence" value="ECO:0007669"/>
    <property type="project" value="UniProtKB-UniRule"/>
</dbReference>
<protein>
    <recommendedName>
        <fullName evidence="15 16">Protein translocase subunit SecA</fullName>
        <ecNumber evidence="15">7.4.2.8</ecNumber>
    </recommendedName>
</protein>
<keyword evidence="22" id="KW-1185">Reference proteome</keyword>
<keyword evidence="8 15" id="KW-0547">Nucleotide-binding</keyword>
<dbReference type="PRINTS" id="PR00906">
    <property type="entry name" value="SECA"/>
</dbReference>
<dbReference type="Pfam" id="PF07517">
    <property type="entry name" value="SecA_DEAD"/>
    <property type="match status" value="1"/>
</dbReference>
<dbReference type="Gene3D" id="3.10.450.50">
    <property type="match status" value="1"/>
</dbReference>
<dbReference type="GO" id="GO:0017038">
    <property type="term" value="P:protein import"/>
    <property type="evidence" value="ECO:0007669"/>
    <property type="project" value="InterPro"/>
</dbReference>
<name>A0A086ZL80_9BIFI</name>
<evidence type="ECO:0000256" key="5">
    <source>
        <dbReference type="ARBA" id="ARBA00022475"/>
    </source>
</evidence>
<dbReference type="FunFam" id="3.40.50.300:FF:000334">
    <property type="entry name" value="Protein translocase subunit SecA"/>
    <property type="match status" value="1"/>
</dbReference>
<dbReference type="PANTHER" id="PTHR30612">
    <property type="entry name" value="SECA INNER MEMBRANE COMPONENT OF SEC PROTEIN SECRETION SYSTEM"/>
    <property type="match status" value="1"/>
</dbReference>
<feature type="region of interest" description="Disordered" evidence="17">
    <location>
        <begin position="870"/>
        <end position="985"/>
    </location>
</feature>
<dbReference type="GO" id="GO:0005829">
    <property type="term" value="C:cytosol"/>
    <property type="evidence" value="ECO:0007669"/>
    <property type="project" value="TreeGrafter"/>
</dbReference>
<keyword evidence="14 15" id="KW-0472">Membrane</keyword>
<evidence type="ECO:0000313" key="21">
    <source>
        <dbReference type="EMBL" id="KFI47280.1"/>
    </source>
</evidence>
<evidence type="ECO:0000256" key="12">
    <source>
        <dbReference type="ARBA" id="ARBA00022967"/>
    </source>
</evidence>
<evidence type="ECO:0000256" key="11">
    <source>
        <dbReference type="ARBA" id="ARBA00022927"/>
    </source>
</evidence>
<evidence type="ECO:0000259" key="18">
    <source>
        <dbReference type="PROSITE" id="PS51192"/>
    </source>
</evidence>
<dbReference type="GO" id="GO:0005524">
    <property type="term" value="F:ATP binding"/>
    <property type="evidence" value="ECO:0007669"/>
    <property type="project" value="UniProtKB-UniRule"/>
</dbReference>
<dbReference type="GO" id="GO:0005886">
    <property type="term" value="C:plasma membrane"/>
    <property type="evidence" value="ECO:0007669"/>
    <property type="project" value="UniProtKB-SubCell"/>
</dbReference>
<accession>A0A086ZL80</accession>
<dbReference type="PROSITE" id="PS51192">
    <property type="entry name" value="HELICASE_ATP_BIND_1"/>
    <property type="match status" value="1"/>
</dbReference>
<dbReference type="Gene3D" id="3.40.50.300">
    <property type="entry name" value="P-loop containing nucleotide triphosphate hydrolases"/>
    <property type="match status" value="2"/>
</dbReference>
<dbReference type="SMART" id="SM00957">
    <property type="entry name" value="SecA_DEAD"/>
    <property type="match status" value="1"/>
</dbReference>
<dbReference type="Gene3D" id="3.90.1440.10">
    <property type="entry name" value="SecA, preprotein cross-linking domain"/>
    <property type="match status" value="1"/>
</dbReference>
<keyword evidence="9" id="KW-0862">Zinc</keyword>
<evidence type="ECO:0000259" key="20">
    <source>
        <dbReference type="PROSITE" id="PS51196"/>
    </source>
</evidence>
<dbReference type="Gene3D" id="1.10.3060.10">
    <property type="entry name" value="Helical scaffold and wing domains of SecA"/>
    <property type="match status" value="1"/>
</dbReference>
<dbReference type="InterPro" id="IPR000185">
    <property type="entry name" value="SecA"/>
</dbReference>
<dbReference type="CDD" id="cd18803">
    <property type="entry name" value="SF2_C_secA"/>
    <property type="match status" value="1"/>
</dbReference>
<evidence type="ECO:0000256" key="2">
    <source>
        <dbReference type="ARBA" id="ARBA00004170"/>
    </source>
</evidence>
<dbReference type="PROSITE" id="PS51194">
    <property type="entry name" value="HELICASE_CTER"/>
    <property type="match status" value="1"/>
</dbReference>
<dbReference type="GO" id="GO:0008564">
    <property type="term" value="F:protein-exporting ATPase activity"/>
    <property type="evidence" value="ECO:0007669"/>
    <property type="project" value="UniProtKB-EC"/>
</dbReference>
<dbReference type="InterPro" id="IPR027417">
    <property type="entry name" value="P-loop_NTPase"/>
</dbReference>
<evidence type="ECO:0000313" key="22">
    <source>
        <dbReference type="Proteomes" id="UP000029108"/>
    </source>
</evidence>
<keyword evidence="7" id="KW-0479">Metal-binding</keyword>
<dbReference type="InterPro" id="IPR036266">
    <property type="entry name" value="SecA_Wing/Scaffold_sf"/>
</dbReference>
<feature type="binding site" evidence="15">
    <location>
        <position position="99"/>
    </location>
    <ligand>
        <name>ATP</name>
        <dbReference type="ChEBI" id="CHEBI:30616"/>
    </ligand>
</feature>
<dbReference type="AlphaFoldDB" id="A0A086ZL80"/>
<dbReference type="FunFam" id="3.40.50.300:FF:000113">
    <property type="entry name" value="Preprotein translocase subunit SecA"/>
    <property type="match status" value="1"/>
</dbReference>
<feature type="domain" description="SecA family profile" evidence="20">
    <location>
        <begin position="15"/>
        <end position="628"/>
    </location>
</feature>
<evidence type="ECO:0000256" key="7">
    <source>
        <dbReference type="ARBA" id="ARBA00022723"/>
    </source>
</evidence>
<dbReference type="InterPro" id="IPR020937">
    <property type="entry name" value="SecA_CS"/>
</dbReference>
<dbReference type="STRING" id="1437608.GCA_000771645_00077"/>
<evidence type="ECO:0000256" key="9">
    <source>
        <dbReference type="ARBA" id="ARBA00022833"/>
    </source>
</evidence>
<reference evidence="21 22" key="1">
    <citation type="submission" date="2014-03" db="EMBL/GenBank/DDBJ databases">
        <title>Genomics of Bifidobacteria.</title>
        <authorList>
            <person name="Ventura M."/>
            <person name="Milani C."/>
            <person name="Lugli G.A."/>
        </authorList>
    </citation>
    <scope>NUCLEOTIDE SEQUENCE [LARGE SCALE GENOMIC DNA]</scope>
    <source>
        <strain evidence="21 22">DSM 23969</strain>
    </source>
</reference>
<dbReference type="eggNOG" id="COG0653">
    <property type="taxonomic scope" value="Bacteria"/>
</dbReference>
<dbReference type="PROSITE" id="PS51196">
    <property type="entry name" value="SECA_MOTOR_DEAD"/>
    <property type="match status" value="1"/>
</dbReference>
<feature type="binding site" evidence="15">
    <location>
        <position position="507"/>
    </location>
    <ligand>
        <name>ATP</name>
        <dbReference type="ChEBI" id="CHEBI:30616"/>
    </ligand>
</feature>
<dbReference type="InterPro" id="IPR001650">
    <property type="entry name" value="Helicase_C-like"/>
</dbReference>
<proteinExistence type="inferred from homology"/>
<evidence type="ECO:0000256" key="16">
    <source>
        <dbReference type="RuleBase" id="RU003874"/>
    </source>
</evidence>
<dbReference type="InterPro" id="IPR011130">
    <property type="entry name" value="SecA_preprotein_X-link_dom"/>
</dbReference>
<dbReference type="InterPro" id="IPR014001">
    <property type="entry name" value="Helicase_ATP-bd"/>
</dbReference>
<evidence type="ECO:0000256" key="4">
    <source>
        <dbReference type="ARBA" id="ARBA00022448"/>
    </source>
</evidence>
<dbReference type="EMBL" id="JGYN01000036">
    <property type="protein sequence ID" value="KFI47280.1"/>
    <property type="molecule type" value="Genomic_DNA"/>
</dbReference>
<dbReference type="GO" id="GO:0065002">
    <property type="term" value="P:intracellular protein transmembrane transport"/>
    <property type="evidence" value="ECO:0007669"/>
    <property type="project" value="UniProtKB-UniRule"/>
</dbReference>
<dbReference type="HAMAP" id="MF_01382">
    <property type="entry name" value="SecA"/>
    <property type="match status" value="1"/>
</dbReference>
<dbReference type="GO" id="GO:0031522">
    <property type="term" value="C:cell envelope Sec protein transport complex"/>
    <property type="evidence" value="ECO:0007669"/>
    <property type="project" value="UniProtKB-ARBA"/>
</dbReference>
<dbReference type="EC" id="7.4.2.8" evidence="15"/>
<dbReference type="Proteomes" id="UP000029108">
    <property type="component" value="Unassembled WGS sequence"/>
</dbReference>
<evidence type="ECO:0000256" key="15">
    <source>
        <dbReference type="HAMAP-Rule" id="MF_01382"/>
    </source>
</evidence>
<dbReference type="SUPFAM" id="SSF52540">
    <property type="entry name" value="P-loop containing nucleoside triphosphate hydrolases"/>
    <property type="match status" value="2"/>
</dbReference>
<comment type="similarity">
    <text evidence="3 15 16">Belongs to the SecA family.</text>
</comment>
<dbReference type="PANTHER" id="PTHR30612:SF0">
    <property type="entry name" value="CHLOROPLAST PROTEIN-TRANSPORTING ATPASE"/>
    <property type="match status" value="1"/>
</dbReference>
<dbReference type="SMART" id="SM00958">
    <property type="entry name" value="SecA_PP_bind"/>
    <property type="match status" value="1"/>
</dbReference>
<dbReference type="SUPFAM" id="SSF81767">
    <property type="entry name" value="Pre-protein crosslinking domain of SecA"/>
    <property type="match status" value="1"/>
</dbReference>
<dbReference type="InterPro" id="IPR044722">
    <property type="entry name" value="SecA_SF2_C"/>
</dbReference>
<dbReference type="Pfam" id="PF02810">
    <property type="entry name" value="SEC-C"/>
    <property type="match status" value="1"/>
</dbReference>
<comment type="subcellular location">
    <subcellularLocation>
        <location evidence="15">Cell membrane</location>
        <topology evidence="15">Peripheral membrane protein</topology>
        <orientation evidence="15">Cytoplasmic side</orientation>
    </subcellularLocation>
    <subcellularLocation>
        <location evidence="15">Cytoplasm</location>
    </subcellularLocation>
    <subcellularLocation>
        <location evidence="2">Membrane</location>
        <topology evidence="2">Peripheral membrane protein</topology>
    </subcellularLocation>
    <text evidence="15">Distribution is 50-50.</text>
</comment>
<dbReference type="Pfam" id="PF07516">
    <property type="entry name" value="SecA_SW"/>
    <property type="match status" value="1"/>
</dbReference>
<dbReference type="InterPro" id="IPR004027">
    <property type="entry name" value="SEC_C_motif"/>
</dbReference>
<comment type="cofactor">
    <cofactor evidence="1">
        <name>Zn(2+)</name>
        <dbReference type="ChEBI" id="CHEBI:29105"/>
    </cofactor>
</comment>
<keyword evidence="6 15" id="KW-0963">Cytoplasm</keyword>
<keyword evidence="10 15" id="KW-0067">ATP-binding</keyword>
<comment type="function">
    <text evidence="15">Part of the Sec protein translocase complex. Interacts with the SecYEG preprotein conducting channel. Has a central role in coupling the hydrolysis of ATP to the transfer of proteins into and across the cell membrane, serving as an ATP-driven molecular motor driving the stepwise translocation of polypeptide chains across the membrane.</text>
</comment>
<dbReference type="InterPro" id="IPR036670">
    <property type="entry name" value="SecA_X-link_sf"/>
</dbReference>
<evidence type="ECO:0000256" key="6">
    <source>
        <dbReference type="ARBA" id="ARBA00022490"/>
    </source>
</evidence>
<evidence type="ECO:0000256" key="1">
    <source>
        <dbReference type="ARBA" id="ARBA00001947"/>
    </source>
</evidence>
<keyword evidence="13 15" id="KW-0811">Translocation</keyword>
<comment type="subunit">
    <text evidence="15">Monomer and homodimer. Part of the essential Sec protein translocation apparatus which comprises SecA, SecYEG and auxiliary proteins SecDF. Other proteins may also be involved.</text>
</comment>
<evidence type="ECO:0000256" key="8">
    <source>
        <dbReference type="ARBA" id="ARBA00022741"/>
    </source>
</evidence>
<dbReference type="InterPro" id="IPR014018">
    <property type="entry name" value="SecA_motor_DEAD"/>
</dbReference>
<gene>
    <name evidence="15" type="primary">secA</name>
    <name evidence="21" type="ORF">BBIA_2208</name>
</gene>
<evidence type="ECO:0000256" key="13">
    <source>
        <dbReference type="ARBA" id="ARBA00023010"/>
    </source>
</evidence>
<dbReference type="Pfam" id="PF01043">
    <property type="entry name" value="SecA_PP_bind"/>
    <property type="match status" value="1"/>
</dbReference>
<evidence type="ECO:0000256" key="3">
    <source>
        <dbReference type="ARBA" id="ARBA00007650"/>
    </source>
</evidence>
<organism evidence="21 22">
    <name type="scientific">Bifidobacterium biavatii DSM 23969</name>
    <dbReference type="NCBI Taxonomy" id="1437608"/>
    <lineage>
        <taxon>Bacteria</taxon>
        <taxon>Bacillati</taxon>
        <taxon>Actinomycetota</taxon>
        <taxon>Actinomycetes</taxon>
        <taxon>Bifidobacteriales</taxon>
        <taxon>Bifidobacteriaceae</taxon>
        <taxon>Bifidobacterium</taxon>
    </lineage>
</organism>
<evidence type="ECO:0000256" key="14">
    <source>
        <dbReference type="ARBA" id="ARBA00023136"/>
    </source>
</evidence>
<feature type="compositionally biased region" description="Acidic residues" evidence="17">
    <location>
        <begin position="892"/>
        <end position="904"/>
    </location>
</feature>
<dbReference type="InterPro" id="IPR011115">
    <property type="entry name" value="SecA_DEAD"/>
</dbReference>
<evidence type="ECO:0000256" key="10">
    <source>
        <dbReference type="ARBA" id="ARBA00022840"/>
    </source>
</evidence>
<keyword evidence="12 15" id="KW-1278">Translocase</keyword>
<evidence type="ECO:0000259" key="19">
    <source>
        <dbReference type="PROSITE" id="PS51194"/>
    </source>
</evidence>
<dbReference type="Pfam" id="PF21090">
    <property type="entry name" value="P-loop_SecA"/>
    <property type="match status" value="1"/>
</dbReference>
<dbReference type="GO" id="GO:0043952">
    <property type="term" value="P:protein transport by the Sec complex"/>
    <property type="evidence" value="ECO:0007669"/>
    <property type="project" value="TreeGrafter"/>
</dbReference>
<evidence type="ECO:0000256" key="17">
    <source>
        <dbReference type="SAM" id="MobiDB-lite"/>
    </source>
</evidence>
<dbReference type="CDD" id="cd17928">
    <property type="entry name" value="DEXDc_SecA"/>
    <property type="match status" value="1"/>
</dbReference>
<dbReference type="GO" id="GO:0046872">
    <property type="term" value="F:metal ion binding"/>
    <property type="evidence" value="ECO:0007669"/>
    <property type="project" value="UniProtKB-KW"/>
</dbReference>
<feature type="binding site" evidence="15">
    <location>
        <begin position="117"/>
        <end position="121"/>
    </location>
    <ligand>
        <name>ATP</name>
        <dbReference type="ChEBI" id="CHEBI:30616"/>
    </ligand>
</feature>
<feature type="domain" description="Helicase C-terminal" evidence="19">
    <location>
        <begin position="417"/>
        <end position="633"/>
    </location>
</feature>
<keyword evidence="5 15" id="KW-1003">Cell membrane</keyword>
<comment type="caution">
    <text evidence="21">The sequence shown here is derived from an EMBL/GenBank/DDBJ whole genome shotgun (WGS) entry which is preliminary data.</text>
</comment>
<sequence length="985" mass="110037">MLVYGNKLYREQNVVDIVDKALRMGEGRQIKKLEGVAKAVNALEDEISALSDEELKGQTAKFKQQLDNGKKLDDIMPEAFATVREVSKRTLGQRHFDVQLMGGAALHWGNIAEMKTGEGKTLVATLPSYLNALEGKGVHVVTVNDYLASYQSELMGRIYRFLGMSVGCIITDQKPPERRKQYNADITYGTNNEFGFDYLRDNMAWEKSELVQRGHHFAIVDEVDSILIDEARTPLIISGPAEGDVTRWYRQFARLVPKLTRDEDYEVDEKKKVVGILDPGITKVEDFLGIDNLYEPNNTALIGYLNNAIKAKELFLRDRDYVVTNGEVLIVDEHTGRILPGRRYNEGLHQAIEAKEGVEVKAENQTFATITLQNYFRMYDKLAGMTGTAETEAAEFMGTYKLGVLPIPTNRPMIRVDQDDLIFRTKKEKLAAIVKDVAKRHHKGQPVLLGTASVESSEIVSTLLDVAKIPHQVLNAKQHEKEAAVVAVAGRKGAVTVATNMAGRGTDIMLGGNVEFLADAKLKSEGYSPEDTPDEYEKRWPGTLAEIKEQVKDEHEEVKKLGGLYVLGTERHESRRIDNQLRGRSGRQGDPGESRFYLSLEDDLMRLFNTQLVARVMAKGMPEGEPIESKSVSKGVRTAQKAVESRNFEIRKNVLKYDDVMNKQRTVIYSERQAVLQGEDIHEDIERFFADTVESYIKGANNGSEKPKDWDWDGLFKALRTVFPIEFDVEAAKDAAGKAKGEKAVEAVRDQIVETIKAEYAKFEEKVGSEGLRQLERRVVLAVLDRKWREHLYEMDYLKDGIGLRGMGQRDPLVEYQREGYQMYNSMIEAIKEESVQLLFHVDVEQVARTEDVSTESDEDQAVDQAEAALGIDNAETEGEAADEASSVMSEPSEDENNEVDEEQAAAIAEAAKESEAGEASAPVVVGPAPISHAEGKVPASKRPKSEELKTPWADGRTFPGTPKNAQCPCGSGRKYKMCHGQNEQ</sequence>